<feature type="non-terminal residue" evidence="2">
    <location>
        <position position="129"/>
    </location>
</feature>
<dbReference type="AlphaFoldDB" id="A0A392PZA1"/>
<sequence length="129" mass="13751">MDQEDGKNGAENPPEESSNPQTSEKDDSNKDTNAPEGSSKPESSDKKTPTSLKAKTKILKKSKAGKLKTVNKGSQKIGGKGKNKKVVGNVDEQPKEKSENVKNNKGKEVENGSTSGKSPIAKNEKAENN</sequence>
<feature type="compositionally biased region" description="Basic and acidic residues" evidence="1">
    <location>
        <begin position="92"/>
        <end position="110"/>
    </location>
</feature>
<reference evidence="2 3" key="1">
    <citation type="journal article" date="2018" name="Front. Plant Sci.">
        <title>Red Clover (Trifolium pratense) and Zigzag Clover (T. medium) - A Picture of Genomic Similarities and Differences.</title>
        <authorList>
            <person name="Dluhosova J."/>
            <person name="Istvanek J."/>
            <person name="Nedelnik J."/>
            <person name="Repkova J."/>
        </authorList>
    </citation>
    <scope>NUCLEOTIDE SEQUENCE [LARGE SCALE GENOMIC DNA]</scope>
    <source>
        <strain evidence="3">cv. 10/8</strain>
        <tissue evidence="2">Leaf</tissue>
    </source>
</reference>
<keyword evidence="3" id="KW-1185">Reference proteome</keyword>
<organism evidence="2 3">
    <name type="scientific">Trifolium medium</name>
    <dbReference type="NCBI Taxonomy" id="97028"/>
    <lineage>
        <taxon>Eukaryota</taxon>
        <taxon>Viridiplantae</taxon>
        <taxon>Streptophyta</taxon>
        <taxon>Embryophyta</taxon>
        <taxon>Tracheophyta</taxon>
        <taxon>Spermatophyta</taxon>
        <taxon>Magnoliopsida</taxon>
        <taxon>eudicotyledons</taxon>
        <taxon>Gunneridae</taxon>
        <taxon>Pentapetalae</taxon>
        <taxon>rosids</taxon>
        <taxon>fabids</taxon>
        <taxon>Fabales</taxon>
        <taxon>Fabaceae</taxon>
        <taxon>Papilionoideae</taxon>
        <taxon>50 kb inversion clade</taxon>
        <taxon>NPAAA clade</taxon>
        <taxon>Hologalegina</taxon>
        <taxon>IRL clade</taxon>
        <taxon>Trifolieae</taxon>
        <taxon>Trifolium</taxon>
    </lineage>
</organism>
<accession>A0A392PZA1</accession>
<evidence type="ECO:0000313" key="3">
    <source>
        <dbReference type="Proteomes" id="UP000265520"/>
    </source>
</evidence>
<name>A0A392PZA1_9FABA</name>
<protein>
    <submittedName>
        <fullName evidence="2">DCD (Development and cell death) domain protein</fullName>
    </submittedName>
</protein>
<feature type="region of interest" description="Disordered" evidence="1">
    <location>
        <begin position="1"/>
        <end position="129"/>
    </location>
</feature>
<feature type="compositionally biased region" description="Low complexity" evidence="1">
    <location>
        <begin position="67"/>
        <end position="77"/>
    </location>
</feature>
<evidence type="ECO:0000256" key="1">
    <source>
        <dbReference type="SAM" id="MobiDB-lite"/>
    </source>
</evidence>
<dbReference type="EMBL" id="LXQA010102838">
    <property type="protein sequence ID" value="MCI16879.1"/>
    <property type="molecule type" value="Genomic_DNA"/>
</dbReference>
<proteinExistence type="predicted"/>
<dbReference type="Proteomes" id="UP000265520">
    <property type="component" value="Unassembled WGS sequence"/>
</dbReference>
<evidence type="ECO:0000313" key="2">
    <source>
        <dbReference type="EMBL" id="MCI16879.1"/>
    </source>
</evidence>
<feature type="compositionally biased region" description="Basic residues" evidence="1">
    <location>
        <begin position="54"/>
        <end position="66"/>
    </location>
</feature>
<comment type="caution">
    <text evidence="2">The sequence shown here is derived from an EMBL/GenBank/DDBJ whole genome shotgun (WGS) entry which is preliminary data.</text>
</comment>